<feature type="transmembrane region" description="Helical" evidence="10">
    <location>
        <begin position="21"/>
        <end position="39"/>
    </location>
</feature>
<evidence type="ECO:0000256" key="1">
    <source>
        <dbReference type="ARBA" id="ARBA00004651"/>
    </source>
</evidence>
<keyword evidence="12" id="KW-1185">Reference proteome</keyword>
<name>A0ABD5RQM5_9EURY</name>
<protein>
    <submittedName>
        <fullName evidence="11">Branched-chain amino acid ABC transporter permease</fullName>
    </submittedName>
</protein>
<comment type="similarity">
    <text evidence="9">Belongs to the binding-protein-dependent transport system permease family. LivHM subfamily.</text>
</comment>
<dbReference type="PANTHER" id="PTHR11795:SF371">
    <property type="entry name" value="HIGH-AFFINITY BRANCHED-CHAIN AMINO ACID TRANSPORT SYSTEM PERMEASE PROTEIN LIVH"/>
    <property type="match status" value="1"/>
</dbReference>
<evidence type="ECO:0000313" key="11">
    <source>
        <dbReference type="EMBL" id="MFC5972875.1"/>
    </source>
</evidence>
<dbReference type="InterPro" id="IPR001851">
    <property type="entry name" value="ABC_transp_permease"/>
</dbReference>
<comment type="subcellular location">
    <subcellularLocation>
        <location evidence="1">Cell membrane</location>
        <topology evidence="1">Multi-pass membrane protein</topology>
    </subcellularLocation>
</comment>
<dbReference type="EMBL" id="JBHSQH010000001">
    <property type="protein sequence ID" value="MFC5972875.1"/>
    <property type="molecule type" value="Genomic_DNA"/>
</dbReference>
<feature type="transmembrane region" description="Helical" evidence="10">
    <location>
        <begin position="284"/>
        <end position="302"/>
    </location>
</feature>
<keyword evidence="2" id="KW-0813">Transport</keyword>
<evidence type="ECO:0000256" key="2">
    <source>
        <dbReference type="ARBA" id="ARBA00022448"/>
    </source>
</evidence>
<evidence type="ECO:0000256" key="8">
    <source>
        <dbReference type="ARBA" id="ARBA00023136"/>
    </source>
</evidence>
<evidence type="ECO:0000256" key="9">
    <source>
        <dbReference type="ARBA" id="ARBA00037998"/>
    </source>
</evidence>
<organism evidence="11 12">
    <name type="scientific">Halomarina salina</name>
    <dbReference type="NCBI Taxonomy" id="1872699"/>
    <lineage>
        <taxon>Archaea</taxon>
        <taxon>Methanobacteriati</taxon>
        <taxon>Methanobacteriota</taxon>
        <taxon>Stenosarchaea group</taxon>
        <taxon>Halobacteria</taxon>
        <taxon>Halobacteriales</taxon>
        <taxon>Natronomonadaceae</taxon>
        <taxon>Halomarina</taxon>
    </lineage>
</organism>
<accession>A0ABD5RQM5</accession>
<keyword evidence="8 10" id="KW-0472">Membrane</keyword>
<evidence type="ECO:0000256" key="4">
    <source>
        <dbReference type="ARBA" id="ARBA00022519"/>
    </source>
</evidence>
<dbReference type="Proteomes" id="UP001596099">
    <property type="component" value="Unassembled WGS sequence"/>
</dbReference>
<feature type="transmembrane region" description="Helical" evidence="10">
    <location>
        <begin position="163"/>
        <end position="182"/>
    </location>
</feature>
<reference evidence="11 12" key="1">
    <citation type="journal article" date="2019" name="Int. J. Syst. Evol. Microbiol.">
        <title>The Global Catalogue of Microorganisms (GCM) 10K type strain sequencing project: providing services to taxonomists for standard genome sequencing and annotation.</title>
        <authorList>
            <consortium name="The Broad Institute Genomics Platform"/>
            <consortium name="The Broad Institute Genome Sequencing Center for Infectious Disease"/>
            <person name="Wu L."/>
            <person name="Ma J."/>
        </authorList>
    </citation>
    <scope>NUCLEOTIDE SEQUENCE [LARGE SCALE GENOMIC DNA]</scope>
    <source>
        <strain evidence="11 12">CGMCC 1.12543</strain>
    </source>
</reference>
<evidence type="ECO:0000313" key="12">
    <source>
        <dbReference type="Proteomes" id="UP001596099"/>
    </source>
</evidence>
<dbReference type="Pfam" id="PF02653">
    <property type="entry name" value="BPD_transp_2"/>
    <property type="match status" value="1"/>
</dbReference>
<keyword evidence="4" id="KW-0997">Cell inner membrane</keyword>
<keyword evidence="7 10" id="KW-1133">Transmembrane helix</keyword>
<dbReference type="GO" id="GO:0006865">
    <property type="term" value="P:amino acid transport"/>
    <property type="evidence" value="ECO:0007669"/>
    <property type="project" value="UniProtKB-KW"/>
</dbReference>
<evidence type="ECO:0000256" key="7">
    <source>
        <dbReference type="ARBA" id="ARBA00022989"/>
    </source>
</evidence>
<dbReference type="RefSeq" id="WP_247416796.1">
    <property type="nucleotide sequence ID" value="NZ_JALLGW010000001.1"/>
</dbReference>
<dbReference type="AlphaFoldDB" id="A0ABD5RQM5"/>
<feature type="transmembrane region" description="Helical" evidence="10">
    <location>
        <begin position="258"/>
        <end position="278"/>
    </location>
</feature>
<evidence type="ECO:0000256" key="3">
    <source>
        <dbReference type="ARBA" id="ARBA00022475"/>
    </source>
</evidence>
<dbReference type="PANTHER" id="PTHR11795">
    <property type="entry name" value="BRANCHED-CHAIN AMINO ACID TRANSPORT SYSTEM PERMEASE PROTEIN LIVH"/>
    <property type="match status" value="1"/>
</dbReference>
<keyword evidence="6" id="KW-0029">Amino-acid transport</keyword>
<dbReference type="InterPro" id="IPR052157">
    <property type="entry name" value="BCAA_transport_permease"/>
</dbReference>
<feature type="transmembrane region" description="Helical" evidence="10">
    <location>
        <begin position="86"/>
        <end position="107"/>
    </location>
</feature>
<dbReference type="CDD" id="cd06582">
    <property type="entry name" value="TM_PBP1_LivH_like"/>
    <property type="match status" value="1"/>
</dbReference>
<evidence type="ECO:0000256" key="6">
    <source>
        <dbReference type="ARBA" id="ARBA00022970"/>
    </source>
</evidence>
<feature type="transmembrane region" description="Helical" evidence="10">
    <location>
        <begin position="51"/>
        <end position="79"/>
    </location>
</feature>
<evidence type="ECO:0000256" key="10">
    <source>
        <dbReference type="SAM" id="Phobius"/>
    </source>
</evidence>
<feature type="transmembrane region" description="Helical" evidence="10">
    <location>
        <begin position="340"/>
        <end position="360"/>
    </location>
</feature>
<sequence length="363" mass="37720">MGVSDTYSRGRKLFGENPAGLLVAVVAVLLLLDLVRRLAVGAIAPSALGNYLWSGLVIGLVYGLAGIGLSLTYSILGFANFAHGDYLTGGAFAGWSVGYVIAGVGVADLGSRLLVQATPGRIGANISSAPLVILVGLLAAMAFTVLLALVLDRAVYKPMRNQEGIALLIASVGVAFALRYLIAFVFDVNSRGVTASPETFEILGVVVSSHEITLVVTSLLLMAGVHVVLQQTKLGTAMRAMADNEDLARVTGIPTERVIRWTWIIGGALAGAAGYLVVLESGTISYNFGWVLLLLIFAAVILGGIGSVYGAMAGGVLIGLAENLSLVWLNGPWTDFSQPIAFGLMILVLLFRPSGIFGGVTTA</sequence>
<comment type="caution">
    <text evidence="11">The sequence shown here is derived from an EMBL/GenBank/DDBJ whole genome shotgun (WGS) entry which is preliminary data.</text>
</comment>
<dbReference type="GO" id="GO:0005886">
    <property type="term" value="C:plasma membrane"/>
    <property type="evidence" value="ECO:0007669"/>
    <property type="project" value="UniProtKB-SubCell"/>
</dbReference>
<keyword evidence="5 10" id="KW-0812">Transmembrane</keyword>
<keyword evidence="3" id="KW-1003">Cell membrane</keyword>
<feature type="transmembrane region" description="Helical" evidence="10">
    <location>
        <begin position="309"/>
        <end position="328"/>
    </location>
</feature>
<gene>
    <name evidence="11" type="ORF">ACFPYI_16180</name>
</gene>
<proteinExistence type="inferred from homology"/>
<feature type="transmembrane region" description="Helical" evidence="10">
    <location>
        <begin position="202"/>
        <end position="229"/>
    </location>
</feature>
<evidence type="ECO:0000256" key="5">
    <source>
        <dbReference type="ARBA" id="ARBA00022692"/>
    </source>
</evidence>
<feature type="transmembrane region" description="Helical" evidence="10">
    <location>
        <begin position="127"/>
        <end position="151"/>
    </location>
</feature>